<dbReference type="Pfam" id="PF01569">
    <property type="entry name" value="PAP2"/>
    <property type="match status" value="1"/>
</dbReference>
<sequence>MLAVLGLLTWQALVPHGPVDRLDATLRDAVQSARDGGPGRLPGVETLAQLLSDIGDTLVSVPLLLAAAVAAAVLARRRRLRWWVPAVIAPAALVVLMGTVVPGKVLVARPGPDGERVVPGGWGWFPSGHTATASVCLGTGLLLLLPYILRPVLRRVLVGLLALVLLGVGAGLVWCNFHWVSDVVASWCLAGTVWWCAAVAQLRLLRRRPD</sequence>
<comment type="caution">
    <text evidence="3">The sequence shown here is derived from an EMBL/GenBank/DDBJ whole genome shotgun (WGS) entry which is preliminary data.</text>
</comment>
<reference evidence="3 4" key="1">
    <citation type="submission" date="2016-10" db="EMBL/GenBank/DDBJ databases">
        <title>Genome sequence of Streptomyces gilvigriseus MUSC 26.</title>
        <authorList>
            <person name="Lee L.-H."/>
            <person name="Ser H.-L."/>
        </authorList>
    </citation>
    <scope>NUCLEOTIDE SEQUENCE [LARGE SCALE GENOMIC DNA]</scope>
    <source>
        <strain evidence="3 4">MUSC 26</strain>
    </source>
</reference>
<dbReference type="SUPFAM" id="SSF48317">
    <property type="entry name" value="Acid phosphatase/Vanadium-dependent haloperoxidase"/>
    <property type="match status" value="1"/>
</dbReference>
<organism evidence="3 4">
    <name type="scientific">Mangrovactinospora gilvigrisea</name>
    <dbReference type="NCBI Taxonomy" id="1428644"/>
    <lineage>
        <taxon>Bacteria</taxon>
        <taxon>Bacillati</taxon>
        <taxon>Actinomycetota</taxon>
        <taxon>Actinomycetes</taxon>
        <taxon>Kitasatosporales</taxon>
        <taxon>Streptomycetaceae</taxon>
        <taxon>Mangrovactinospora</taxon>
    </lineage>
</organism>
<feature type="transmembrane region" description="Helical" evidence="1">
    <location>
        <begin position="156"/>
        <end position="177"/>
    </location>
</feature>
<keyword evidence="1" id="KW-1133">Transmembrane helix</keyword>
<proteinExistence type="predicted"/>
<gene>
    <name evidence="3" type="ORF">BIV57_22345</name>
</gene>
<keyword evidence="4" id="KW-1185">Reference proteome</keyword>
<feature type="domain" description="Phosphatidic acid phosphatase type 2/haloperoxidase" evidence="2">
    <location>
        <begin position="91"/>
        <end position="199"/>
    </location>
</feature>
<dbReference type="EMBL" id="MLCF01000167">
    <property type="protein sequence ID" value="OIV35289.1"/>
    <property type="molecule type" value="Genomic_DNA"/>
</dbReference>
<feature type="transmembrane region" description="Helical" evidence="1">
    <location>
        <begin position="183"/>
        <end position="205"/>
    </location>
</feature>
<dbReference type="Gene3D" id="1.20.144.10">
    <property type="entry name" value="Phosphatidic acid phosphatase type 2/haloperoxidase"/>
    <property type="match status" value="1"/>
</dbReference>
<feature type="transmembrane region" description="Helical" evidence="1">
    <location>
        <begin position="57"/>
        <end position="75"/>
    </location>
</feature>
<feature type="transmembrane region" description="Helical" evidence="1">
    <location>
        <begin position="127"/>
        <end position="149"/>
    </location>
</feature>
<evidence type="ECO:0000256" key="1">
    <source>
        <dbReference type="SAM" id="Phobius"/>
    </source>
</evidence>
<evidence type="ECO:0000259" key="2">
    <source>
        <dbReference type="Pfam" id="PF01569"/>
    </source>
</evidence>
<dbReference type="InterPro" id="IPR000326">
    <property type="entry name" value="PAP2/HPO"/>
</dbReference>
<feature type="transmembrane region" description="Helical" evidence="1">
    <location>
        <begin position="82"/>
        <end position="107"/>
    </location>
</feature>
<evidence type="ECO:0000313" key="4">
    <source>
        <dbReference type="Proteomes" id="UP000243342"/>
    </source>
</evidence>
<keyword evidence="1" id="KW-0472">Membrane</keyword>
<dbReference type="InterPro" id="IPR036938">
    <property type="entry name" value="PAP2/HPO_sf"/>
</dbReference>
<accession>A0A1J7BPB4</accession>
<dbReference type="AlphaFoldDB" id="A0A1J7BPB4"/>
<dbReference type="STRING" id="1428644.BIV57_22345"/>
<name>A0A1J7BPB4_9ACTN</name>
<evidence type="ECO:0000313" key="3">
    <source>
        <dbReference type="EMBL" id="OIV35289.1"/>
    </source>
</evidence>
<protein>
    <recommendedName>
        <fullName evidence="2">Phosphatidic acid phosphatase type 2/haloperoxidase domain-containing protein</fullName>
    </recommendedName>
</protein>
<dbReference type="Proteomes" id="UP000243342">
    <property type="component" value="Unassembled WGS sequence"/>
</dbReference>
<keyword evidence="1" id="KW-0812">Transmembrane</keyword>